<evidence type="ECO:0000256" key="4">
    <source>
        <dbReference type="ARBA" id="ARBA00022475"/>
    </source>
</evidence>
<reference evidence="10 11" key="1">
    <citation type="submission" date="2019-03" db="EMBL/GenBank/DDBJ databases">
        <title>Genomic Encyclopedia of Type Strains, Phase IV (KMG-IV): sequencing the most valuable type-strain genomes for metagenomic binning, comparative biology and taxonomic classification.</title>
        <authorList>
            <person name="Goeker M."/>
        </authorList>
    </citation>
    <scope>NUCLEOTIDE SEQUENCE [LARGE SCALE GENOMIC DNA]</scope>
    <source>
        <strain evidence="10 11">DSM 18577</strain>
    </source>
</reference>
<comment type="subcellular location">
    <subcellularLocation>
        <location evidence="1 8">Cell membrane</location>
        <topology evidence="1 8">Multi-pass membrane protein</topology>
    </subcellularLocation>
</comment>
<dbReference type="InterPro" id="IPR000515">
    <property type="entry name" value="MetI-like"/>
</dbReference>
<feature type="transmembrane region" description="Helical" evidence="8">
    <location>
        <begin position="9"/>
        <end position="32"/>
    </location>
</feature>
<dbReference type="GO" id="GO:0005886">
    <property type="term" value="C:plasma membrane"/>
    <property type="evidence" value="ECO:0007669"/>
    <property type="project" value="UniProtKB-SubCell"/>
</dbReference>
<evidence type="ECO:0000256" key="1">
    <source>
        <dbReference type="ARBA" id="ARBA00004651"/>
    </source>
</evidence>
<comment type="caution">
    <text evidence="10">The sequence shown here is derived from an EMBL/GenBank/DDBJ whole genome shotgun (WGS) entry which is preliminary data.</text>
</comment>
<organism evidence="10 11">
    <name type="scientific">Celerinatantimonas diazotrophica</name>
    <dbReference type="NCBI Taxonomy" id="412034"/>
    <lineage>
        <taxon>Bacteria</taxon>
        <taxon>Pseudomonadati</taxon>
        <taxon>Pseudomonadota</taxon>
        <taxon>Gammaproteobacteria</taxon>
        <taxon>Celerinatantimonadaceae</taxon>
        <taxon>Celerinatantimonas</taxon>
    </lineage>
</organism>
<feature type="transmembrane region" description="Helical" evidence="8">
    <location>
        <begin position="64"/>
        <end position="85"/>
    </location>
</feature>
<dbReference type="GO" id="GO:0055085">
    <property type="term" value="P:transmembrane transport"/>
    <property type="evidence" value="ECO:0007669"/>
    <property type="project" value="InterPro"/>
</dbReference>
<dbReference type="PROSITE" id="PS50928">
    <property type="entry name" value="ABC_TM1"/>
    <property type="match status" value="1"/>
</dbReference>
<evidence type="ECO:0000256" key="2">
    <source>
        <dbReference type="ARBA" id="ARBA00007069"/>
    </source>
</evidence>
<feature type="transmembrane region" description="Helical" evidence="8">
    <location>
        <begin position="149"/>
        <end position="166"/>
    </location>
</feature>
<keyword evidence="5 8" id="KW-0812">Transmembrane</keyword>
<dbReference type="RefSeq" id="WP_131912058.1">
    <property type="nucleotide sequence ID" value="NZ_OU594967.1"/>
</dbReference>
<evidence type="ECO:0000313" key="10">
    <source>
        <dbReference type="EMBL" id="TCK59102.1"/>
    </source>
</evidence>
<comment type="similarity">
    <text evidence="2">Belongs to the binding-protein-dependent transport system permease family. CysTW subfamily.</text>
</comment>
<dbReference type="CDD" id="cd06261">
    <property type="entry name" value="TM_PBP2"/>
    <property type="match status" value="1"/>
</dbReference>
<feature type="domain" description="ABC transmembrane type-1" evidence="9">
    <location>
        <begin position="60"/>
        <end position="266"/>
    </location>
</feature>
<feature type="transmembrane region" description="Helical" evidence="8">
    <location>
        <begin position="247"/>
        <end position="265"/>
    </location>
</feature>
<dbReference type="Gene3D" id="1.10.3720.10">
    <property type="entry name" value="MetI-like"/>
    <property type="match status" value="1"/>
</dbReference>
<accession>A0A4R1K4P7</accession>
<dbReference type="SUPFAM" id="SSF161098">
    <property type="entry name" value="MetI-like"/>
    <property type="match status" value="1"/>
</dbReference>
<feature type="transmembrane region" description="Helical" evidence="8">
    <location>
        <begin position="187"/>
        <end position="209"/>
    </location>
</feature>
<keyword evidence="6 8" id="KW-1133">Transmembrane helix</keyword>
<evidence type="ECO:0000256" key="5">
    <source>
        <dbReference type="ARBA" id="ARBA00022692"/>
    </source>
</evidence>
<dbReference type="PANTHER" id="PTHR42929:SF1">
    <property type="entry name" value="INNER MEMBRANE ABC TRANSPORTER PERMEASE PROTEIN YDCU-RELATED"/>
    <property type="match status" value="1"/>
</dbReference>
<dbReference type="AlphaFoldDB" id="A0A4R1K4P7"/>
<proteinExistence type="inferred from homology"/>
<evidence type="ECO:0000256" key="3">
    <source>
        <dbReference type="ARBA" id="ARBA00022448"/>
    </source>
</evidence>
<dbReference type="Pfam" id="PF00528">
    <property type="entry name" value="BPD_transp_1"/>
    <property type="match status" value="1"/>
</dbReference>
<protein>
    <submittedName>
        <fullName evidence="10">Putative spermidine/putrescine transport system permease protein</fullName>
    </submittedName>
</protein>
<keyword evidence="4" id="KW-1003">Cell membrane</keyword>
<evidence type="ECO:0000256" key="8">
    <source>
        <dbReference type="RuleBase" id="RU363032"/>
    </source>
</evidence>
<evidence type="ECO:0000313" key="11">
    <source>
        <dbReference type="Proteomes" id="UP000295565"/>
    </source>
</evidence>
<evidence type="ECO:0000256" key="6">
    <source>
        <dbReference type="ARBA" id="ARBA00022989"/>
    </source>
</evidence>
<dbReference type="OrthoDB" id="8404154at2"/>
<name>A0A4R1K4P7_9GAMM</name>
<dbReference type="Proteomes" id="UP000295565">
    <property type="component" value="Unassembled WGS sequence"/>
</dbReference>
<feature type="transmembrane region" description="Helical" evidence="8">
    <location>
        <begin position="106"/>
        <end position="129"/>
    </location>
</feature>
<dbReference type="InterPro" id="IPR035906">
    <property type="entry name" value="MetI-like_sf"/>
</dbReference>
<evidence type="ECO:0000256" key="7">
    <source>
        <dbReference type="ARBA" id="ARBA00023136"/>
    </source>
</evidence>
<dbReference type="PANTHER" id="PTHR42929">
    <property type="entry name" value="INNER MEMBRANE ABC TRANSPORTER PERMEASE PROTEIN YDCU-RELATED-RELATED"/>
    <property type="match status" value="1"/>
</dbReference>
<sequence length="277" mass="30736">MKRTHWRPLLVLLPFIILIGLFQLAPLVWVIINSLFNDAGHLSLDNYGQVLTSPFYLQAFEHSLLIALSSSVIGLILATIGCASLRHTSKRVRNALLAFANMTSNFVGVPLAFAFIIILGFNGMITLILRHFGWLGGFNLYNTSGLIVIYSYFQIPLAMLLLYPAFDALKKDWQEAAFLLGANHKYYWRRIALPVLTPALLGTFIILIANGLGTYATVYALTSGNYNIVTVRIASLVSGDIFLEPNLAAAISVLLMVILVIITVINQKIIQRSYYVN</sequence>
<gene>
    <name evidence="10" type="ORF">EV690_1270</name>
</gene>
<evidence type="ECO:0000259" key="9">
    <source>
        <dbReference type="PROSITE" id="PS50928"/>
    </source>
</evidence>
<keyword evidence="7 8" id="KW-0472">Membrane</keyword>
<dbReference type="EMBL" id="SMGD01000011">
    <property type="protein sequence ID" value="TCK59102.1"/>
    <property type="molecule type" value="Genomic_DNA"/>
</dbReference>
<keyword evidence="3 8" id="KW-0813">Transport</keyword>
<keyword evidence="11" id="KW-1185">Reference proteome</keyword>